<proteinExistence type="predicted"/>
<evidence type="ECO:0008006" key="3">
    <source>
        <dbReference type="Google" id="ProtNLM"/>
    </source>
</evidence>
<sequence length="337" mass="36557">MFAQGKYFDARATLDRALSRQRGNAAAFPRAVSALYEANATVNLHMGDMEDYRTMTIGQSRTLTENLPANDPQVLVNAIRLGDFWAKLRQPHNARLQYRAAAEGYTGRGEHRLAALTRLRGAAIEAQMGDLSAAEREIATTRRSPAAGDSDVVLNATILQARIDRARGKKESTDALFEALRTGPDQAPVLVYQPPVADTATNMANAVLARVAPVSDPNSLGTGGALPLRDAATAYIHWADLGFMVNPDGSVSDVEILRGTRSQTWLKPFIKAVEGRRYAPLKLEPGIPGLYRVERLTWRAEREVPRGSLIKQPAGYQAVETLDITRTTAAAASPPTG</sequence>
<dbReference type="Proteomes" id="UP000557739">
    <property type="component" value="Unassembled WGS sequence"/>
</dbReference>
<protein>
    <recommendedName>
        <fullName evidence="3">TonB C-terminal domain-containing protein</fullName>
    </recommendedName>
</protein>
<evidence type="ECO:0000313" key="2">
    <source>
        <dbReference type="Proteomes" id="UP000557739"/>
    </source>
</evidence>
<accession>A0A7W9APX5</accession>
<dbReference type="InterPro" id="IPR011990">
    <property type="entry name" value="TPR-like_helical_dom_sf"/>
</dbReference>
<reference evidence="1 2" key="1">
    <citation type="submission" date="2020-08" db="EMBL/GenBank/DDBJ databases">
        <title>Genomic Encyclopedia of Type Strains, Phase IV (KMG-IV): sequencing the most valuable type-strain genomes for metagenomic binning, comparative biology and taxonomic classification.</title>
        <authorList>
            <person name="Goeker M."/>
        </authorList>
    </citation>
    <scope>NUCLEOTIDE SEQUENCE [LARGE SCALE GENOMIC DNA]</scope>
    <source>
        <strain evidence="1 2">DSM 27244</strain>
    </source>
</reference>
<dbReference type="AlphaFoldDB" id="A0A7W9APX5"/>
<dbReference type="EMBL" id="JACIJJ010000002">
    <property type="protein sequence ID" value="MBB5698454.1"/>
    <property type="molecule type" value="Genomic_DNA"/>
</dbReference>
<gene>
    <name evidence="1" type="ORF">FHR19_001799</name>
</gene>
<comment type="caution">
    <text evidence="1">The sequence shown here is derived from an EMBL/GenBank/DDBJ whole genome shotgun (WGS) entry which is preliminary data.</text>
</comment>
<evidence type="ECO:0000313" key="1">
    <source>
        <dbReference type="EMBL" id="MBB5698454.1"/>
    </source>
</evidence>
<dbReference type="SUPFAM" id="SSF48452">
    <property type="entry name" value="TPR-like"/>
    <property type="match status" value="1"/>
</dbReference>
<organism evidence="1 2">
    <name type="scientific">Sphingomonas yantingensis</name>
    <dbReference type="NCBI Taxonomy" id="1241761"/>
    <lineage>
        <taxon>Bacteria</taxon>
        <taxon>Pseudomonadati</taxon>
        <taxon>Pseudomonadota</taxon>
        <taxon>Alphaproteobacteria</taxon>
        <taxon>Sphingomonadales</taxon>
        <taxon>Sphingomonadaceae</taxon>
        <taxon>Sphingomonas</taxon>
    </lineage>
</organism>
<keyword evidence="2" id="KW-1185">Reference proteome</keyword>
<name>A0A7W9APX5_9SPHN</name>